<reference evidence="2" key="1">
    <citation type="submission" date="2022-03" db="EMBL/GenBank/DDBJ databases">
        <title>Genomic Encyclopedia of Type Strains, Phase III (KMG-III): the genomes of soil and plant-associated and newly described type strains.</title>
        <authorList>
            <person name="Whitman W."/>
        </authorList>
    </citation>
    <scope>NUCLEOTIDE SEQUENCE</scope>
    <source>
        <strain evidence="2">ANL 6-2</strain>
    </source>
</reference>
<accession>A0AAE3G7B5</accession>
<evidence type="ECO:0000313" key="2">
    <source>
        <dbReference type="EMBL" id="MCP1676121.1"/>
    </source>
</evidence>
<dbReference type="Gene3D" id="3.30.70.100">
    <property type="match status" value="1"/>
</dbReference>
<dbReference type="AlphaFoldDB" id="A0AAE3G7B5"/>
<dbReference type="Pfam" id="PF07045">
    <property type="entry name" value="DUF1330"/>
    <property type="match status" value="1"/>
</dbReference>
<dbReference type="InterPro" id="IPR010753">
    <property type="entry name" value="DUF1330"/>
</dbReference>
<dbReference type="RefSeq" id="WP_253480920.1">
    <property type="nucleotide sequence ID" value="NZ_JALJXV010000008.1"/>
</dbReference>
<gene>
    <name evidence="2" type="ORF">J2T57_003280</name>
</gene>
<dbReference type="Proteomes" id="UP001205843">
    <property type="component" value="Unassembled WGS sequence"/>
</dbReference>
<organism evidence="2 3">
    <name type="scientific">Natronocella acetinitrilica</name>
    <dbReference type="NCBI Taxonomy" id="414046"/>
    <lineage>
        <taxon>Bacteria</taxon>
        <taxon>Pseudomonadati</taxon>
        <taxon>Pseudomonadota</taxon>
        <taxon>Gammaproteobacteria</taxon>
        <taxon>Chromatiales</taxon>
        <taxon>Ectothiorhodospiraceae</taxon>
        <taxon>Natronocella</taxon>
    </lineage>
</organism>
<feature type="domain" description="DUF1330" evidence="1">
    <location>
        <begin position="3"/>
        <end position="96"/>
    </location>
</feature>
<dbReference type="SUPFAM" id="SSF54909">
    <property type="entry name" value="Dimeric alpha+beta barrel"/>
    <property type="match status" value="1"/>
</dbReference>
<evidence type="ECO:0000313" key="3">
    <source>
        <dbReference type="Proteomes" id="UP001205843"/>
    </source>
</evidence>
<dbReference type="InterPro" id="IPR011008">
    <property type="entry name" value="Dimeric_a/b-barrel"/>
</dbReference>
<proteinExistence type="predicted"/>
<name>A0AAE3G7B5_9GAMM</name>
<protein>
    <submittedName>
        <fullName evidence="2">Uncharacterized protein (DUF1330 family)</fullName>
    </submittedName>
</protein>
<sequence length="103" mass="11515">MAAFLLADVAVADMQAYRDSGYIDTVPRIAAGFGGRYRARGGDMSVLEGDWSPRRMVIIEFPDMAALLDFYHSQDYAPWKAIRQRLTDSKWVAVDGLSTELLP</sequence>
<dbReference type="PANTHER" id="PTHR41521:SF4">
    <property type="entry name" value="BLR0684 PROTEIN"/>
    <property type="match status" value="1"/>
</dbReference>
<evidence type="ECO:0000259" key="1">
    <source>
        <dbReference type="Pfam" id="PF07045"/>
    </source>
</evidence>
<comment type="caution">
    <text evidence="2">The sequence shown here is derived from an EMBL/GenBank/DDBJ whole genome shotgun (WGS) entry which is preliminary data.</text>
</comment>
<keyword evidence="3" id="KW-1185">Reference proteome</keyword>
<dbReference type="EMBL" id="JALJXV010000008">
    <property type="protein sequence ID" value="MCP1676121.1"/>
    <property type="molecule type" value="Genomic_DNA"/>
</dbReference>
<dbReference type="PANTHER" id="PTHR41521">
    <property type="match status" value="1"/>
</dbReference>